<evidence type="ECO:0000259" key="2">
    <source>
        <dbReference type="PROSITE" id="PS50181"/>
    </source>
</evidence>
<dbReference type="STRING" id="40998.A0A2P8A0N8"/>
<dbReference type="AlphaFoldDB" id="A0A2P8A0N8"/>
<protein>
    <recommendedName>
        <fullName evidence="2">F-box domain-containing protein</fullName>
    </recommendedName>
</protein>
<keyword evidence="4" id="KW-1185">Reference proteome</keyword>
<evidence type="ECO:0000313" key="3">
    <source>
        <dbReference type="EMBL" id="PSK54038.1"/>
    </source>
</evidence>
<evidence type="ECO:0000313" key="4">
    <source>
        <dbReference type="Proteomes" id="UP000243723"/>
    </source>
</evidence>
<dbReference type="Pfam" id="PF00646">
    <property type="entry name" value="F-box"/>
    <property type="match status" value="1"/>
</dbReference>
<organism evidence="3 4">
    <name type="scientific">Elsinoe australis</name>
    <dbReference type="NCBI Taxonomy" id="40998"/>
    <lineage>
        <taxon>Eukaryota</taxon>
        <taxon>Fungi</taxon>
        <taxon>Dikarya</taxon>
        <taxon>Ascomycota</taxon>
        <taxon>Pezizomycotina</taxon>
        <taxon>Dothideomycetes</taxon>
        <taxon>Dothideomycetidae</taxon>
        <taxon>Myriangiales</taxon>
        <taxon>Elsinoaceae</taxon>
        <taxon>Elsinoe</taxon>
    </lineage>
</organism>
<dbReference type="Proteomes" id="UP000243723">
    <property type="component" value="Unassembled WGS sequence"/>
</dbReference>
<dbReference type="SUPFAM" id="SSF81383">
    <property type="entry name" value="F-box domain"/>
    <property type="match status" value="1"/>
</dbReference>
<dbReference type="InterPro" id="IPR036047">
    <property type="entry name" value="F-box-like_dom_sf"/>
</dbReference>
<reference evidence="3 4" key="1">
    <citation type="submission" date="2017-05" db="EMBL/GenBank/DDBJ databases">
        <title>Draft genome sequence of Elsinoe australis.</title>
        <authorList>
            <person name="Cheng Q."/>
        </authorList>
    </citation>
    <scope>NUCLEOTIDE SEQUENCE [LARGE SCALE GENOMIC DNA]</scope>
    <source>
        <strain evidence="3 4">NL1</strain>
    </source>
</reference>
<dbReference type="SMART" id="SM00256">
    <property type="entry name" value="FBOX"/>
    <property type="match status" value="1"/>
</dbReference>
<evidence type="ECO:0000256" key="1">
    <source>
        <dbReference type="SAM" id="MobiDB-lite"/>
    </source>
</evidence>
<proteinExistence type="predicted"/>
<feature type="region of interest" description="Disordered" evidence="1">
    <location>
        <begin position="386"/>
        <end position="440"/>
    </location>
</feature>
<gene>
    <name evidence="3" type="ORF">B9Z65_7844</name>
</gene>
<dbReference type="EMBL" id="NHZQ01000087">
    <property type="protein sequence ID" value="PSK54038.1"/>
    <property type="molecule type" value="Genomic_DNA"/>
</dbReference>
<feature type="domain" description="F-box" evidence="2">
    <location>
        <begin position="46"/>
        <end position="97"/>
    </location>
</feature>
<comment type="caution">
    <text evidence="3">The sequence shown here is derived from an EMBL/GenBank/DDBJ whole genome shotgun (WGS) entry which is preliminary data.</text>
</comment>
<feature type="compositionally biased region" description="Basic and acidic residues" evidence="1">
    <location>
        <begin position="408"/>
        <end position="437"/>
    </location>
</feature>
<feature type="compositionally biased region" description="Low complexity" evidence="1">
    <location>
        <begin position="395"/>
        <end position="405"/>
    </location>
</feature>
<sequence length="453" mass="51771">MATSMTATMTKERRSSSLPWMKVPRLALRGAKRKQSDPVPVSDATRSPLLELPNELLIHVLSNLEFEDVLSLRSSNRSLNSLITDVDSDIARYWARYQLEHIPKMIGQKPEPGQHWQFILQQTRRWKMATDLADVIRDYIQYKTFLHANAQRNLRFAPVANQIRRRMIPLLFTLSTYLSRSRSLVMNLADSDDISVECQAHLDAQTIAMLDGMEIPDLKEVHYMWLFLLWALNSILSVPTYAGTLERTVRGWTADPLDRCSLARLLVFGNLPAIKKLIRLRDYKERRRWAESFLKSLKPEESVKWTKRWQELDAGLDPVPLEPQAKKAMKMDIHMHCLWMKGAELVFEKAGGDNVLMDDEKKPSATTTVRLLADLAGYDLFHAPVPQDYGNGEDSSSNSSSSTSTREGSLHGDRDQDQDQDQDQGRGEQNEARRRIELPQVGNSLLNYHMGAA</sequence>
<name>A0A2P8A0N8_9PEZI</name>
<dbReference type="PROSITE" id="PS50181">
    <property type="entry name" value="FBOX"/>
    <property type="match status" value="1"/>
</dbReference>
<accession>A0A2P8A0N8</accession>
<dbReference type="OrthoDB" id="5396937at2759"/>
<dbReference type="InterPro" id="IPR001810">
    <property type="entry name" value="F-box_dom"/>
</dbReference>